<name>A0A382GGY3_9ZZZZ</name>
<feature type="non-terminal residue" evidence="2">
    <location>
        <position position="95"/>
    </location>
</feature>
<proteinExistence type="predicted"/>
<reference evidence="2" key="1">
    <citation type="submission" date="2018-05" db="EMBL/GenBank/DDBJ databases">
        <authorList>
            <person name="Lanie J.A."/>
            <person name="Ng W.-L."/>
            <person name="Kazmierczak K.M."/>
            <person name="Andrzejewski T.M."/>
            <person name="Davidsen T.M."/>
            <person name="Wayne K.J."/>
            <person name="Tettelin H."/>
            <person name="Glass J.I."/>
            <person name="Rusch D."/>
            <person name="Podicherti R."/>
            <person name="Tsui H.-C.T."/>
            <person name="Winkler M.E."/>
        </authorList>
    </citation>
    <scope>NUCLEOTIDE SEQUENCE</scope>
</reference>
<dbReference type="InterPro" id="IPR012675">
    <property type="entry name" value="Beta-grasp_dom_sf"/>
</dbReference>
<evidence type="ECO:0000313" key="2">
    <source>
        <dbReference type="EMBL" id="SVB73964.1"/>
    </source>
</evidence>
<dbReference type="AlphaFoldDB" id="A0A382GGY3"/>
<feature type="domain" description="TGS" evidence="1">
    <location>
        <begin position="1"/>
        <end position="61"/>
    </location>
</feature>
<accession>A0A382GGY3</accession>
<dbReference type="GO" id="GO:0000166">
    <property type="term" value="F:nucleotide binding"/>
    <property type="evidence" value="ECO:0007669"/>
    <property type="project" value="InterPro"/>
</dbReference>
<sequence>MPKIKLSDGKLINFENNVNGLQVSEKISKSLFEQAMVMSVDGELKDLTSEINKDSEIKIFTAKDKEGLEVLRHDTAHILAMAVQELYPGTQVTIG</sequence>
<organism evidence="2">
    <name type="scientific">marine metagenome</name>
    <dbReference type="NCBI Taxonomy" id="408172"/>
    <lineage>
        <taxon>unclassified sequences</taxon>
        <taxon>metagenomes</taxon>
        <taxon>ecological metagenomes</taxon>
    </lineage>
</organism>
<gene>
    <name evidence="2" type="ORF">METZ01_LOCUS226818</name>
</gene>
<dbReference type="SUPFAM" id="SSF55186">
    <property type="entry name" value="ThrRS/AlaRS common domain"/>
    <property type="match status" value="1"/>
</dbReference>
<dbReference type="Gene3D" id="3.10.20.30">
    <property type="match status" value="1"/>
</dbReference>
<dbReference type="InterPro" id="IPR004095">
    <property type="entry name" value="TGS"/>
</dbReference>
<dbReference type="CDD" id="cd01667">
    <property type="entry name" value="TGS_ThrRS"/>
    <property type="match status" value="1"/>
</dbReference>
<dbReference type="Gene3D" id="3.30.980.10">
    <property type="entry name" value="Threonyl-trna Synthetase, Chain A, domain 2"/>
    <property type="match status" value="1"/>
</dbReference>
<dbReference type="EMBL" id="UINC01055277">
    <property type="protein sequence ID" value="SVB73964.1"/>
    <property type="molecule type" value="Genomic_DNA"/>
</dbReference>
<protein>
    <recommendedName>
        <fullName evidence="1">TGS domain-containing protein</fullName>
    </recommendedName>
</protein>
<dbReference type="InterPro" id="IPR012676">
    <property type="entry name" value="TGS-like"/>
</dbReference>
<dbReference type="Pfam" id="PF02824">
    <property type="entry name" value="TGS"/>
    <property type="match status" value="1"/>
</dbReference>
<dbReference type="InterPro" id="IPR018163">
    <property type="entry name" value="Thr/Ala-tRNA-synth_IIc_edit"/>
</dbReference>
<evidence type="ECO:0000259" key="1">
    <source>
        <dbReference type="PROSITE" id="PS51880"/>
    </source>
</evidence>
<dbReference type="SUPFAM" id="SSF81271">
    <property type="entry name" value="TGS-like"/>
    <property type="match status" value="1"/>
</dbReference>
<dbReference type="PROSITE" id="PS51880">
    <property type="entry name" value="TGS"/>
    <property type="match status" value="1"/>
</dbReference>